<dbReference type="SUPFAM" id="SSF52540">
    <property type="entry name" value="P-loop containing nucleoside triphosphate hydrolases"/>
    <property type="match status" value="2"/>
</dbReference>
<dbReference type="PANTHER" id="PTHR47961:SF6">
    <property type="entry name" value="DNA-DIRECTED DNA POLYMERASE"/>
    <property type="match status" value="1"/>
</dbReference>
<dbReference type="InterPro" id="IPR011545">
    <property type="entry name" value="DEAD/DEAH_box_helicase_dom"/>
</dbReference>
<accession>A0A9D1EZC3</accession>
<keyword evidence="4" id="KW-0067">ATP-binding</keyword>
<dbReference type="Pfam" id="PF00270">
    <property type="entry name" value="DEAD"/>
    <property type="match status" value="1"/>
</dbReference>
<reference evidence="7" key="2">
    <citation type="journal article" date="2021" name="PeerJ">
        <title>Extensive microbial diversity within the chicken gut microbiome revealed by metagenomics and culture.</title>
        <authorList>
            <person name="Gilroy R."/>
            <person name="Ravi A."/>
            <person name="Getino M."/>
            <person name="Pursley I."/>
            <person name="Horton D.L."/>
            <person name="Alikhan N.F."/>
            <person name="Baker D."/>
            <person name="Gharbi K."/>
            <person name="Hall N."/>
            <person name="Watson M."/>
            <person name="Adriaenssens E.M."/>
            <person name="Foster-Nyarko E."/>
            <person name="Jarju S."/>
            <person name="Secka A."/>
            <person name="Antonio M."/>
            <person name="Oren A."/>
            <person name="Chaudhuri R.R."/>
            <person name="La Ragione R."/>
            <person name="Hildebrand F."/>
            <person name="Pallen M.J."/>
        </authorList>
    </citation>
    <scope>NUCLEOTIDE SEQUENCE</scope>
    <source>
        <strain evidence="7">6276</strain>
    </source>
</reference>
<evidence type="ECO:0000256" key="1">
    <source>
        <dbReference type="ARBA" id="ARBA00022741"/>
    </source>
</evidence>
<dbReference type="GO" id="GO:0005524">
    <property type="term" value="F:ATP binding"/>
    <property type="evidence" value="ECO:0007669"/>
    <property type="project" value="UniProtKB-KW"/>
</dbReference>
<dbReference type="Proteomes" id="UP000823928">
    <property type="component" value="Unassembled WGS sequence"/>
</dbReference>
<comment type="caution">
    <text evidence="7">The sequence shown here is derived from an EMBL/GenBank/DDBJ whole genome shotgun (WGS) entry which is preliminary data.</text>
</comment>
<dbReference type="PROSITE" id="PS51194">
    <property type="entry name" value="HELICASE_CTER"/>
    <property type="match status" value="1"/>
</dbReference>
<evidence type="ECO:0000256" key="3">
    <source>
        <dbReference type="ARBA" id="ARBA00022806"/>
    </source>
</evidence>
<dbReference type="GO" id="GO:0003676">
    <property type="term" value="F:nucleic acid binding"/>
    <property type="evidence" value="ECO:0007669"/>
    <property type="project" value="InterPro"/>
</dbReference>
<gene>
    <name evidence="7" type="ORF">IAC10_07650</name>
</gene>
<proteinExistence type="predicted"/>
<dbReference type="InterPro" id="IPR001650">
    <property type="entry name" value="Helicase_C-like"/>
</dbReference>
<dbReference type="PANTHER" id="PTHR47961">
    <property type="entry name" value="DNA POLYMERASE THETA, PUTATIVE (AFU_ORTHOLOGUE AFUA_1G05260)-RELATED"/>
    <property type="match status" value="1"/>
</dbReference>
<dbReference type="InterPro" id="IPR014001">
    <property type="entry name" value="Helicase_ATP-bd"/>
</dbReference>
<dbReference type="GO" id="GO:0016787">
    <property type="term" value="F:hydrolase activity"/>
    <property type="evidence" value="ECO:0007669"/>
    <property type="project" value="UniProtKB-KW"/>
</dbReference>
<dbReference type="InterPro" id="IPR050474">
    <property type="entry name" value="Hel308_SKI2-like"/>
</dbReference>
<feature type="domain" description="Helicase ATP-binding" evidence="5">
    <location>
        <begin position="162"/>
        <end position="318"/>
    </location>
</feature>
<evidence type="ECO:0000256" key="4">
    <source>
        <dbReference type="ARBA" id="ARBA00022840"/>
    </source>
</evidence>
<dbReference type="EMBL" id="DVIU01000151">
    <property type="protein sequence ID" value="HIS36489.1"/>
    <property type="molecule type" value="Genomic_DNA"/>
</dbReference>
<dbReference type="Gene3D" id="3.40.50.300">
    <property type="entry name" value="P-loop containing nucleotide triphosphate hydrolases"/>
    <property type="match status" value="2"/>
</dbReference>
<evidence type="ECO:0000313" key="8">
    <source>
        <dbReference type="Proteomes" id="UP000823928"/>
    </source>
</evidence>
<keyword evidence="3 7" id="KW-0347">Helicase</keyword>
<keyword evidence="1" id="KW-0547">Nucleotide-binding</keyword>
<evidence type="ECO:0000259" key="5">
    <source>
        <dbReference type="PROSITE" id="PS51192"/>
    </source>
</evidence>
<reference evidence="7" key="1">
    <citation type="submission" date="2020-10" db="EMBL/GenBank/DDBJ databases">
        <authorList>
            <person name="Gilroy R."/>
        </authorList>
    </citation>
    <scope>NUCLEOTIDE SEQUENCE</scope>
    <source>
        <strain evidence="7">6276</strain>
    </source>
</reference>
<name>A0A9D1EZC3_9BACT</name>
<organism evidence="7 8">
    <name type="scientific">Candidatus Scatousia excrementigallinarum</name>
    <dbReference type="NCBI Taxonomy" id="2840935"/>
    <lineage>
        <taxon>Bacteria</taxon>
        <taxon>Candidatus Scatousia</taxon>
    </lineage>
</organism>
<dbReference type="GO" id="GO:0004386">
    <property type="term" value="F:helicase activity"/>
    <property type="evidence" value="ECO:0007669"/>
    <property type="project" value="UniProtKB-KW"/>
</dbReference>
<dbReference type="InterPro" id="IPR027417">
    <property type="entry name" value="P-loop_NTPase"/>
</dbReference>
<evidence type="ECO:0000259" key="6">
    <source>
        <dbReference type="PROSITE" id="PS51194"/>
    </source>
</evidence>
<keyword evidence="2" id="KW-0378">Hydrolase</keyword>
<evidence type="ECO:0000313" key="7">
    <source>
        <dbReference type="EMBL" id="HIS36489.1"/>
    </source>
</evidence>
<dbReference type="PROSITE" id="PS51192">
    <property type="entry name" value="HELICASE_ATP_BIND_1"/>
    <property type="match status" value="1"/>
</dbReference>
<protein>
    <submittedName>
        <fullName evidence="7">DEAD/DEAH box helicase</fullName>
    </submittedName>
</protein>
<evidence type="ECO:0000256" key="2">
    <source>
        <dbReference type="ARBA" id="ARBA00022801"/>
    </source>
</evidence>
<sequence length="850" mass="99843">MIKLGDMLYNDIENNEYLHELYRRVVEEYSFSLFNENYITSLTEKQKRDALRFADILSKCTIEAKRDYLYNLAQHLVTMLNKIYPDDELVKYYLGAVLSNVNNYFGLQNNCSEYINDDIVECVKEFLDKETFKIPGGTETYFINKQKVAYEYLKRCDCYSFSAPTSLGKTFVIRTFIKDCVESGEKSNFVIVVPTNALINEVYNRVIEDLKDKLWSNGYKVVKSPAAISEDDEYNYIMVYTQERFLVHLLKFKSISINYLFIDEAHKISVSESRSAFFYKIMNFINKDHSAAKVYFSSPNIPNPQVYLELTSDSLNSAYTRIKYSPVNQNKLIFDKKNNKIWYYSEIDKKFFELNCAGNTISINRDILELVAYLGKEKNNIVFCSTKKEAVNWANKFAESQDVIVSKELDELIMEISEEIHEACYLTQTLKKGIAYHVAYLPTNIKERIELLFKKRVIRTIFCTSTLLEGVNFPADNLFMMLPADSIWLEDKARVDFKNLTGRVGRIEYNMFGNIFLISETDTVEKYKTAVKEEVNEQKLSIEYYLAETKKKEIIEALIKGSTIIEKKKMTYDEYNFARYALNMLLKDIINGTKSKLYRLFDKYLSEENISKIREHFAENHYVQDDISTTADQIEAVDKELNLSQITYPDAINYRNVFGFLQKLHKLFSWDKYESKNDIGNINCLKYFAVILQQWMLGFGMKQIIEETIDYHRRKGEIYIARETVPYDDSIEQKNYLINEILDHLERTIQFKIKNYFLKFSERKIANGQELVNGDWFEFVEYGTCNMSVILLQKIGFSRENAIYVNREHRDKFKITDGKIVSLKKSLLKCRKVLGEVVQIQYNHHNLFID</sequence>
<feature type="domain" description="Helicase C-terminal" evidence="6">
    <location>
        <begin position="366"/>
        <end position="546"/>
    </location>
</feature>
<dbReference type="AlphaFoldDB" id="A0A9D1EZC3"/>
<dbReference type="SMART" id="SM00490">
    <property type="entry name" value="HELICc"/>
    <property type="match status" value="1"/>
</dbReference>
<dbReference type="SMART" id="SM00487">
    <property type="entry name" value="DEXDc"/>
    <property type="match status" value="1"/>
</dbReference>